<evidence type="ECO:0000313" key="3">
    <source>
        <dbReference type="Proteomes" id="UP000596742"/>
    </source>
</evidence>
<organism evidence="2 3">
    <name type="scientific">Mytilus galloprovincialis</name>
    <name type="common">Mediterranean mussel</name>
    <dbReference type="NCBI Taxonomy" id="29158"/>
    <lineage>
        <taxon>Eukaryota</taxon>
        <taxon>Metazoa</taxon>
        <taxon>Spiralia</taxon>
        <taxon>Lophotrochozoa</taxon>
        <taxon>Mollusca</taxon>
        <taxon>Bivalvia</taxon>
        <taxon>Autobranchia</taxon>
        <taxon>Pteriomorphia</taxon>
        <taxon>Mytilida</taxon>
        <taxon>Mytiloidea</taxon>
        <taxon>Mytilidae</taxon>
        <taxon>Mytilinae</taxon>
        <taxon>Mytilus</taxon>
    </lineage>
</organism>
<dbReference type="InterPro" id="IPR019631">
    <property type="entry name" value="Myticin_preproprotein"/>
</dbReference>
<sequence length="177" mass="19998">MKVAVILAIALAVLLIVHESEAGCASRCKAKCAGRRCKGWASASFRRRCYCKCFRCGSEHTMQFPENEGSSQMNEYENIDLVQDMPTGETEQVHESEGDCHTRCRYRCRSKGFKYYSATHYGNRCSCRCLDCASVQTMEFSENKGSSQMFPQMDGNEHNEFVENTPKGHTEQGCVIK</sequence>
<comment type="caution">
    <text evidence="2">The sequence shown here is derived from an EMBL/GenBank/DDBJ whole genome shotgun (WGS) entry which is preliminary data.</text>
</comment>
<gene>
    <name evidence="2" type="ORF">MGAL_10B072223</name>
</gene>
<evidence type="ECO:0000256" key="1">
    <source>
        <dbReference type="SAM" id="SignalP"/>
    </source>
</evidence>
<accession>A0A8B6DIT9</accession>
<keyword evidence="1" id="KW-0732">Signal</keyword>
<reference evidence="2" key="1">
    <citation type="submission" date="2018-11" db="EMBL/GenBank/DDBJ databases">
        <authorList>
            <person name="Alioto T."/>
            <person name="Alioto T."/>
        </authorList>
    </citation>
    <scope>NUCLEOTIDE SEQUENCE</scope>
</reference>
<dbReference type="OrthoDB" id="6204759at2759"/>
<proteinExistence type="predicted"/>
<dbReference type="Proteomes" id="UP000596742">
    <property type="component" value="Unassembled WGS sequence"/>
</dbReference>
<keyword evidence="3" id="KW-1185">Reference proteome</keyword>
<name>A0A8B6DIT9_MYTGA</name>
<evidence type="ECO:0000313" key="2">
    <source>
        <dbReference type="EMBL" id="VDI19738.1"/>
    </source>
</evidence>
<dbReference type="Pfam" id="PF10690">
    <property type="entry name" value="Myticin-prepro"/>
    <property type="match status" value="2"/>
</dbReference>
<dbReference type="AlphaFoldDB" id="A0A8B6DIT9"/>
<feature type="signal peptide" evidence="1">
    <location>
        <begin position="1"/>
        <end position="22"/>
    </location>
</feature>
<feature type="chain" id="PRO_5032687042" evidence="1">
    <location>
        <begin position="23"/>
        <end position="177"/>
    </location>
</feature>
<dbReference type="EMBL" id="UYJE01003496">
    <property type="protein sequence ID" value="VDI19738.1"/>
    <property type="molecule type" value="Genomic_DNA"/>
</dbReference>
<protein>
    <submittedName>
        <fullName evidence="2">Uncharacterized protein</fullName>
    </submittedName>
</protein>